<name>A0A9P9DAQ2_9PLEO</name>
<evidence type="ECO:0000313" key="1">
    <source>
        <dbReference type="EMBL" id="KAH7116910.1"/>
    </source>
</evidence>
<dbReference type="AlphaFoldDB" id="A0A9P9DAQ2"/>
<evidence type="ECO:0000313" key="2">
    <source>
        <dbReference type="Proteomes" id="UP000700596"/>
    </source>
</evidence>
<proteinExistence type="predicted"/>
<accession>A0A9P9DAQ2</accession>
<keyword evidence="2" id="KW-1185">Reference proteome</keyword>
<dbReference type="PANTHER" id="PTHR42085">
    <property type="entry name" value="F-BOX DOMAIN-CONTAINING PROTEIN"/>
    <property type="match status" value="1"/>
</dbReference>
<comment type="caution">
    <text evidence="1">The sequence shown here is derived from an EMBL/GenBank/DDBJ whole genome shotgun (WGS) entry which is preliminary data.</text>
</comment>
<gene>
    <name evidence="1" type="ORF">B0J11DRAFT_537845</name>
</gene>
<dbReference type="OrthoDB" id="3945408at2759"/>
<dbReference type="EMBL" id="JAGMWT010000014">
    <property type="protein sequence ID" value="KAH7116910.1"/>
    <property type="molecule type" value="Genomic_DNA"/>
</dbReference>
<dbReference type="PANTHER" id="PTHR42085:SF2">
    <property type="entry name" value="F-BOX DOMAIN-CONTAINING PROTEIN"/>
    <property type="match status" value="1"/>
</dbReference>
<protein>
    <submittedName>
        <fullName evidence="1">Uncharacterized protein</fullName>
    </submittedName>
</protein>
<reference evidence="1" key="1">
    <citation type="journal article" date="2021" name="Nat. Commun.">
        <title>Genetic determinants of endophytism in the Arabidopsis root mycobiome.</title>
        <authorList>
            <person name="Mesny F."/>
            <person name="Miyauchi S."/>
            <person name="Thiergart T."/>
            <person name="Pickel B."/>
            <person name="Atanasova L."/>
            <person name="Karlsson M."/>
            <person name="Huettel B."/>
            <person name="Barry K.W."/>
            <person name="Haridas S."/>
            <person name="Chen C."/>
            <person name="Bauer D."/>
            <person name="Andreopoulos W."/>
            <person name="Pangilinan J."/>
            <person name="LaButti K."/>
            <person name="Riley R."/>
            <person name="Lipzen A."/>
            <person name="Clum A."/>
            <person name="Drula E."/>
            <person name="Henrissat B."/>
            <person name="Kohler A."/>
            <person name="Grigoriev I.V."/>
            <person name="Martin F.M."/>
            <person name="Hacquard S."/>
        </authorList>
    </citation>
    <scope>NUCLEOTIDE SEQUENCE</scope>
    <source>
        <strain evidence="1">MPI-CAGE-CH-0243</strain>
    </source>
</reference>
<sequence length="407" mass="48526">METLADLLNLPPYKAFQHDRNFLYDERYENPDRWRRAVFRNMLEKYHYNKIFTLQSHISILDAQIKKHCKGRNLHAQLRARPYESKRQRQVKELQELELGWAKIAIIMREGSRKLFKLPREIRDQIYGYLYTRNRPIKVTNIFVELGHAMLARDDFHFLNKNVVDPQIAKEAAGVLYRTNTFELDPSPDLRIVHFLRTDHFSSGIIPADFIRRLNLRYHPHPFWTPCDHITFERQQREKNSPPEMRLHELLGMDQLRNLKLTLVHENLGVVLELRDISPIIKIMREARISVEVFTEWESIYNDWRFPEHGIDIFDFSDFFDKPSVEDMETVQRYGNLDVQSMVAYIKEDPNVDRPMKGSHGELVAMSQWKLYFEEHYKVFNEFEVQDKIAKLRVAKGNLDAISRALV</sequence>
<dbReference type="Proteomes" id="UP000700596">
    <property type="component" value="Unassembled WGS sequence"/>
</dbReference>
<organism evidence="1 2">
    <name type="scientific">Dendryphion nanum</name>
    <dbReference type="NCBI Taxonomy" id="256645"/>
    <lineage>
        <taxon>Eukaryota</taxon>
        <taxon>Fungi</taxon>
        <taxon>Dikarya</taxon>
        <taxon>Ascomycota</taxon>
        <taxon>Pezizomycotina</taxon>
        <taxon>Dothideomycetes</taxon>
        <taxon>Pleosporomycetidae</taxon>
        <taxon>Pleosporales</taxon>
        <taxon>Torulaceae</taxon>
        <taxon>Dendryphion</taxon>
    </lineage>
</organism>
<dbReference type="InterPro" id="IPR038883">
    <property type="entry name" value="AN11006-like"/>
</dbReference>